<comment type="caution">
    <text evidence="1">The sequence shown here is derived from an EMBL/GenBank/DDBJ whole genome shotgun (WGS) entry which is preliminary data.</text>
</comment>
<accession>A0A967AQR8</accession>
<organism evidence="1 2">
    <name type="scientific">Pelagihabitans pacificus</name>
    <dbReference type="NCBI Taxonomy" id="2696054"/>
    <lineage>
        <taxon>Bacteria</taxon>
        <taxon>Pseudomonadati</taxon>
        <taxon>Bacteroidota</taxon>
        <taxon>Flavobacteriia</taxon>
        <taxon>Flavobacteriales</taxon>
        <taxon>Flavobacteriaceae</taxon>
        <taxon>Pelagihabitans</taxon>
    </lineage>
</organism>
<dbReference type="AlphaFoldDB" id="A0A967AQR8"/>
<protein>
    <recommendedName>
        <fullName evidence="3">TonB C-terminal domain-containing protein</fullName>
    </recommendedName>
</protein>
<dbReference type="Proteomes" id="UP000707206">
    <property type="component" value="Unassembled WGS sequence"/>
</dbReference>
<gene>
    <name evidence="1" type="ORF">FK220_003890</name>
</gene>
<evidence type="ECO:0008006" key="3">
    <source>
        <dbReference type="Google" id="ProtNLM"/>
    </source>
</evidence>
<dbReference type="RefSeq" id="WP_152572957.1">
    <property type="nucleotide sequence ID" value="NZ_VIKU02000001.1"/>
</dbReference>
<dbReference type="PROSITE" id="PS51257">
    <property type="entry name" value="PROKAR_LIPOPROTEIN"/>
    <property type="match status" value="1"/>
</dbReference>
<proteinExistence type="predicted"/>
<keyword evidence="2" id="KW-1185">Reference proteome</keyword>
<dbReference type="EMBL" id="VIKU02000001">
    <property type="protein sequence ID" value="NHF58464.1"/>
    <property type="molecule type" value="Genomic_DNA"/>
</dbReference>
<reference evidence="1" key="1">
    <citation type="submission" date="2019-07" db="EMBL/GenBank/DDBJ databases">
        <authorList>
            <person name="De-Chao Zhang Q."/>
        </authorList>
    </citation>
    <scope>NUCLEOTIDE SEQUENCE</scope>
    <source>
        <strain evidence="1">TP-CH-4</strain>
    </source>
</reference>
<sequence>MKYLLVVLFSGLLVSCNLFASKEKKMRKLVEQEMRDINWNDIDSYPLFGNCDETQTKKGQRECFEQEVLLHCSRSLKEFEFVLLSGTNPTVQVDFLVDQDGQISVLDIQKDAAIDSQMPEFDQIITQSLKNMPPLAPALKRGIPVKAKFRIPIILNTE</sequence>
<evidence type="ECO:0000313" key="2">
    <source>
        <dbReference type="Proteomes" id="UP000707206"/>
    </source>
</evidence>
<name>A0A967AQR8_9FLAO</name>
<evidence type="ECO:0000313" key="1">
    <source>
        <dbReference type="EMBL" id="NHF58464.1"/>
    </source>
</evidence>
<dbReference type="Gene3D" id="3.30.1150.10">
    <property type="match status" value="1"/>
</dbReference>
<reference evidence="1" key="2">
    <citation type="submission" date="2020-03" db="EMBL/GenBank/DDBJ databases">
        <title>Flavobacteriaceae bacterium strain TP-CH-4, a member of the family Flavobacteriaceae isolated from a deep-sea seamount.</title>
        <authorList>
            <person name="Zhang D.-C."/>
        </authorList>
    </citation>
    <scope>NUCLEOTIDE SEQUENCE</scope>
    <source>
        <strain evidence="1">TP-CH-4</strain>
    </source>
</reference>